<reference evidence="6" key="2">
    <citation type="submission" date="2023-01" db="EMBL/GenBank/DDBJ databases">
        <authorList>
            <person name="Sun Q."/>
            <person name="Evtushenko L."/>
        </authorList>
    </citation>
    <scope>NUCLEOTIDE SEQUENCE</scope>
    <source>
        <strain evidence="6">VKM Ac-2007</strain>
    </source>
</reference>
<dbReference type="PANTHER" id="PTHR24567:SF74">
    <property type="entry name" value="HTH-TYPE TRANSCRIPTIONAL REGULATOR ARCR"/>
    <property type="match status" value="1"/>
</dbReference>
<accession>A0A9W6I528</accession>
<evidence type="ECO:0000313" key="6">
    <source>
        <dbReference type="EMBL" id="GLK11104.1"/>
    </source>
</evidence>
<evidence type="ECO:0000256" key="2">
    <source>
        <dbReference type="ARBA" id="ARBA00023125"/>
    </source>
</evidence>
<dbReference type="InterPro" id="IPR050397">
    <property type="entry name" value="Env_Response_Regulators"/>
</dbReference>
<dbReference type="GO" id="GO:0003677">
    <property type="term" value="F:DNA binding"/>
    <property type="evidence" value="ECO:0007669"/>
    <property type="project" value="UniProtKB-KW"/>
</dbReference>
<proteinExistence type="predicted"/>
<dbReference type="PANTHER" id="PTHR24567">
    <property type="entry name" value="CRP FAMILY TRANSCRIPTIONAL REGULATORY PROTEIN"/>
    <property type="match status" value="1"/>
</dbReference>
<dbReference type="SMART" id="SM00419">
    <property type="entry name" value="HTH_CRP"/>
    <property type="match status" value="1"/>
</dbReference>
<comment type="caution">
    <text evidence="6">The sequence shown here is derived from an EMBL/GenBank/DDBJ whole genome shotgun (WGS) entry which is preliminary data.</text>
</comment>
<dbReference type="AlphaFoldDB" id="A0A9W6I528"/>
<sequence>MSTFGMVTIAMRRRQMATHPSSESHGRQDRFLNRPWPPASLLGSIPFEDRRALLNLGALRQYGAGESLLVEGDTSTFVLLLLDGCVKITAVTENGRTALLAIRVGGDVIGELAAMDQAPRIATATAVGAVVANRIGAADLREFLTGHPATAIALGSVVAAKLRWATRRRVDFGGHEVKGRLARVLIELLGSYGKETREGFEITVSLTQPELAGIIGASEPAVHRALADLRHQGVVMTRYRKLLILDLDALTALAGAD</sequence>
<dbReference type="PROSITE" id="PS51063">
    <property type="entry name" value="HTH_CRP_2"/>
    <property type="match status" value="1"/>
</dbReference>
<evidence type="ECO:0000259" key="4">
    <source>
        <dbReference type="PROSITE" id="PS50042"/>
    </source>
</evidence>
<evidence type="ECO:0000256" key="1">
    <source>
        <dbReference type="ARBA" id="ARBA00023015"/>
    </source>
</evidence>
<feature type="domain" description="Cyclic nucleotide-binding" evidence="4">
    <location>
        <begin position="41"/>
        <end position="144"/>
    </location>
</feature>
<dbReference type="InterPro" id="IPR018490">
    <property type="entry name" value="cNMP-bd_dom_sf"/>
</dbReference>
<dbReference type="Pfam" id="PF13545">
    <property type="entry name" value="HTH_Crp_2"/>
    <property type="match status" value="1"/>
</dbReference>
<evidence type="ECO:0000256" key="3">
    <source>
        <dbReference type="ARBA" id="ARBA00023163"/>
    </source>
</evidence>
<dbReference type="CDD" id="cd00038">
    <property type="entry name" value="CAP_ED"/>
    <property type="match status" value="1"/>
</dbReference>
<dbReference type="GO" id="GO:0005829">
    <property type="term" value="C:cytosol"/>
    <property type="evidence" value="ECO:0007669"/>
    <property type="project" value="TreeGrafter"/>
</dbReference>
<gene>
    <name evidence="6" type="ORF">GCM10017600_45100</name>
</gene>
<dbReference type="PROSITE" id="PS50042">
    <property type="entry name" value="CNMP_BINDING_3"/>
    <property type="match status" value="1"/>
</dbReference>
<dbReference type="Proteomes" id="UP001143474">
    <property type="component" value="Unassembled WGS sequence"/>
</dbReference>
<keyword evidence="2" id="KW-0238">DNA-binding</keyword>
<keyword evidence="3" id="KW-0804">Transcription</keyword>
<keyword evidence="1" id="KW-0805">Transcription regulation</keyword>
<dbReference type="Pfam" id="PF00027">
    <property type="entry name" value="cNMP_binding"/>
    <property type="match status" value="1"/>
</dbReference>
<reference evidence="6" key="1">
    <citation type="journal article" date="2014" name="Int. J. Syst. Evol. Microbiol.">
        <title>Complete genome sequence of Corynebacterium casei LMG S-19264T (=DSM 44701T), isolated from a smear-ripened cheese.</title>
        <authorList>
            <consortium name="US DOE Joint Genome Institute (JGI-PGF)"/>
            <person name="Walter F."/>
            <person name="Albersmeier A."/>
            <person name="Kalinowski J."/>
            <person name="Ruckert C."/>
        </authorList>
    </citation>
    <scope>NUCLEOTIDE SEQUENCE</scope>
    <source>
        <strain evidence="6">VKM Ac-2007</strain>
    </source>
</reference>
<dbReference type="SUPFAM" id="SSF51206">
    <property type="entry name" value="cAMP-binding domain-like"/>
    <property type="match status" value="1"/>
</dbReference>
<dbReference type="EMBL" id="BSEV01000010">
    <property type="protein sequence ID" value="GLK11104.1"/>
    <property type="molecule type" value="Genomic_DNA"/>
</dbReference>
<protein>
    <submittedName>
        <fullName evidence="6">Crp/Fnr family transcriptional regulator</fullName>
    </submittedName>
</protein>
<dbReference type="InterPro" id="IPR014710">
    <property type="entry name" value="RmlC-like_jellyroll"/>
</dbReference>
<evidence type="ECO:0000313" key="7">
    <source>
        <dbReference type="Proteomes" id="UP001143474"/>
    </source>
</evidence>
<keyword evidence="7" id="KW-1185">Reference proteome</keyword>
<dbReference type="InterPro" id="IPR012318">
    <property type="entry name" value="HTH_CRP"/>
</dbReference>
<feature type="domain" description="HTH crp-type" evidence="5">
    <location>
        <begin position="175"/>
        <end position="248"/>
    </location>
</feature>
<evidence type="ECO:0000259" key="5">
    <source>
        <dbReference type="PROSITE" id="PS51063"/>
    </source>
</evidence>
<organism evidence="6 7">
    <name type="scientific">Streptosporangium carneum</name>
    <dbReference type="NCBI Taxonomy" id="47481"/>
    <lineage>
        <taxon>Bacteria</taxon>
        <taxon>Bacillati</taxon>
        <taxon>Actinomycetota</taxon>
        <taxon>Actinomycetes</taxon>
        <taxon>Streptosporangiales</taxon>
        <taxon>Streptosporangiaceae</taxon>
        <taxon>Streptosporangium</taxon>
    </lineage>
</organism>
<dbReference type="InterPro" id="IPR000595">
    <property type="entry name" value="cNMP-bd_dom"/>
</dbReference>
<name>A0A9W6I528_9ACTN</name>
<dbReference type="GO" id="GO:0003700">
    <property type="term" value="F:DNA-binding transcription factor activity"/>
    <property type="evidence" value="ECO:0007669"/>
    <property type="project" value="TreeGrafter"/>
</dbReference>
<dbReference type="Gene3D" id="2.60.120.10">
    <property type="entry name" value="Jelly Rolls"/>
    <property type="match status" value="1"/>
</dbReference>
<dbReference type="SMART" id="SM00100">
    <property type="entry name" value="cNMP"/>
    <property type="match status" value="1"/>
</dbReference>
<dbReference type="InterPro" id="IPR036390">
    <property type="entry name" value="WH_DNA-bd_sf"/>
</dbReference>
<dbReference type="SUPFAM" id="SSF46785">
    <property type="entry name" value="Winged helix' DNA-binding domain"/>
    <property type="match status" value="1"/>
</dbReference>